<accession>G8LVK2</accession>
<dbReference type="HOGENOM" id="CLU_2877849_0_0_9"/>
<dbReference type="STRING" id="720554.Clocl_1992"/>
<dbReference type="Proteomes" id="UP000005435">
    <property type="component" value="Chromosome"/>
</dbReference>
<dbReference type="RefSeq" id="WP_014255171.1">
    <property type="nucleotide sequence ID" value="NC_016627.1"/>
</dbReference>
<name>G8LVK2_ACECE</name>
<keyword evidence="2" id="KW-1185">Reference proteome</keyword>
<dbReference type="AlphaFoldDB" id="G8LVK2"/>
<evidence type="ECO:0000313" key="2">
    <source>
        <dbReference type="Proteomes" id="UP000005435"/>
    </source>
</evidence>
<gene>
    <name evidence="1" type="ordered locus">Clocl_1992</name>
</gene>
<sequence>MNIKSLNYTDVSQEIRAGVGQIAELKEEKDFIFYFGLNRKYLVFPLKKRMHKENIIEYILIFS</sequence>
<organism evidence="1 2">
    <name type="scientific">Acetivibrio clariflavus (strain DSM 19732 / NBRC 101661 / EBR45)</name>
    <name type="common">Clostridium clariflavum</name>
    <dbReference type="NCBI Taxonomy" id="720554"/>
    <lineage>
        <taxon>Bacteria</taxon>
        <taxon>Bacillati</taxon>
        <taxon>Bacillota</taxon>
        <taxon>Clostridia</taxon>
        <taxon>Eubacteriales</taxon>
        <taxon>Oscillospiraceae</taxon>
        <taxon>Acetivibrio</taxon>
    </lineage>
</organism>
<protein>
    <submittedName>
        <fullName evidence="1">Uncharacterized protein</fullName>
    </submittedName>
</protein>
<reference evidence="2" key="1">
    <citation type="submission" date="2011-12" db="EMBL/GenBank/DDBJ databases">
        <title>Complete sequence of Clostridium clariflavum DSM 19732.</title>
        <authorList>
            <consortium name="US DOE Joint Genome Institute"/>
            <person name="Lucas S."/>
            <person name="Han J."/>
            <person name="Lapidus A."/>
            <person name="Cheng J.-F."/>
            <person name="Goodwin L."/>
            <person name="Pitluck S."/>
            <person name="Peters L."/>
            <person name="Teshima H."/>
            <person name="Detter J.C."/>
            <person name="Han C."/>
            <person name="Tapia R."/>
            <person name="Land M."/>
            <person name="Hauser L."/>
            <person name="Kyrpides N."/>
            <person name="Ivanova N."/>
            <person name="Pagani I."/>
            <person name="Kitzmiller T."/>
            <person name="Lynd L."/>
            <person name="Izquierdo J."/>
            <person name="Woyke T."/>
        </authorList>
    </citation>
    <scope>NUCLEOTIDE SEQUENCE [LARGE SCALE GENOMIC DNA]</scope>
    <source>
        <strain evidence="2">DSM 19732 / NBRC 101661 / EBR45</strain>
    </source>
</reference>
<reference evidence="1 2" key="2">
    <citation type="journal article" date="2012" name="Stand. Genomic Sci.">
        <title>Complete Genome Sequence of Clostridium clariflavum DSM 19732.</title>
        <authorList>
            <person name="Izquierdo J.A."/>
            <person name="Goodwin L."/>
            <person name="Davenport K.W."/>
            <person name="Teshima H."/>
            <person name="Bruce D."/>
            <person name="Detter C."/>
            <person name="Tapia R."/>
            <person name="Han S."/>
            <person name="Land M."/>
            <person name="Hauser L."/>
            <person name="Jeffries C.D."/>
            <person name="Han J."/>
            <person name="Pitluck S."/>
            <person name="Nolan M."/>
            <person name="Chen A."/>
            <person name="Huntemann M."/>
            <person name="Mavromatis K."/>
            <person name="Mikhailova N."/>
            <person name="Liolios K."/>
            <person name="Woyke T."/>
            <person name="Lynd L.R."/>
        </authorList>
    </citation>
    <scope>NUCLEOTIDE SEQUENCE [LARGE SCALE GENOMIC DNA]</scope>
    <source>
        <strain evidence="2">DSM 19732 / NBRC 101661 / EBR45</strain>
    </source>
</reference>
<dbReference type="EMBL" id="CP003065">
    <property type="protein sequence ID" value="AEV68591.1"/>
    <property type="molecule type" value="Genomic_DNA"/>
</dbReference>
<evidence type="ECO:0000313" key="1">
    <source>
        <dbReference type="EMBL" id="AEV68591.1"/>
    </source>
</evidence>
<proteinExistence type="predicted"/>
<dbReference type="KEGG" id="ccl:Clocl_1992"/>